<dbReference type="Proteomes" id="UP000727506">
    <property type="component" value="Unassembled WGS sequence"/>
</dbReference>
<accession>A0A943V1X8</accession>
<gene>
    <name evidence="1" type="ORF">KH142_09640</name>
</gene>
<evidence type="ECO:0000313" key="2">
    <source>
        <dbReference type="Proteomes" id="UP000727506"/>
    </source>
</evidence>
<dbReference type="EMBL" id="JAGZSV010000273">
    <property type="protein sequence ID" value="MBS6941706.1"/>
    <property type="molecule type" value="Genomic_DNA"/>
</dbReference>
<dbReference type="AlphaFoldDB" id="A0A943V1X8"/>
<comment type="caution">
    <text evidence="1">The sequence shown here is derived from an EMBL/GenBank/DDBJ whole genome shotgun (WGS) entry which is preliminary data.</text>
</comment>
<organism evidence="1 2">
    <name type="scientific">Slackia piriformis</name>
    <dbReference type="NCBI Taxonomy" id="626934"/>
    <lineage>
        <taxon>Bacteria</taxon>
        <taxon>Bacillati</taxon>
        <taxon>Actinomycetota</taxon>
        <taxon>Coriobacteriia</taxon>
        <taxon>Eggerthellales</taxon>
        <taxon>Eggerthellaceae</taxon>
        <taxon>Slackia</taxon>
    </lineage>
</organism>
<sequence>MSELMRYKGRRSLITGVSLEPGQVYQIVPLDRKYGRDGFWVEVSDGKDKCRCPYQDKDAFLNNWELAGNGAL</sequence>
<proteinExistence type="predicted"/>
<evidence type="ECO:0000313" key="1">
    <source>
        <dbReference type="EMBL" id="MBS6941706.1"/>
    </source>
</evidence>
<protein>
    <submittedName>
        <fullName evidence="1">Uncharacterized protein</fullName>
    </submittedName>
</protein>
<name>A0A943V1X8_9ACTN</name>
<reference evidence="1" key="1">
    <citation type="submission" date="2021-02" db="EMBL/GenBank/DDBJ databases">
        <title>Infant gut strain persistence is associated with maternal origin, phylogeny, and functional potential including surface adhesion and iron acquisition.</title>
        <authorList>
            <person name="Lou Y.C."/>
        </authorList>
    </citation>
    <scope>NUCLEOTIDE SEQUENCE</scope>
    <source>
        <strain evidence="1">L2_039_000G1_dasL2_039_000G1_concoct_11</strain>
    </source>
</reference>